<dbReference type="STRING" id="984487.A0A1E4SBH9"/>
<protein>
    <submittedName>
        <fullName evidence="1">Uncharacterized protein</fullName>
    </submittedName>
</protein>
<proteinExistence type="predicted"/>
<evidence type="ECO:0000313" key="1">
    <source>
        <dbReference type="EMBL" id="ODV76752.1"/>
    </source>
</evidence>
<dbReference type="RefSeq" id="XP_020061874.1">
    <property type="nucleotide sequence ID" value="XM_020211076.1"/>
</dbReference>
<name>A0A1E4SBH9_9ASCO</name>
<evidence type="ECO:0000313" key="2">
    <source>
        <dbReference type="Proteomes" id="UP000094285"/>
    </source>
</evidence>
<dbReference type="GeneID" id="30985212"/>
<dbReference type="EMBL" id="KV453917">
    <property type="protein sequence ID" value="ODV76752.1"/>
    <property type="molecule type" value="Genomic_DNA"/>
</dbReference>
<accession>A0A1E4SBH9</accession>
<dbReference type="AlphaFoldDB" id="A0A1E4SBH9"/>
<reference evidence="2" key="1">
    <citation type="submission" date="2016-05" db="EMBL/GenBank/DDBJ databases">
        <title>Comparative genomics of biotechnologically important yeasts.</title>
        <authorList>
            <consortium name="DOE Joint Genome Institute"/>
            <person name="Riley R."/>
            <person name="Haridas S."/>
            <person name="Wolfe K.H."/>
            <person name="Lopes M.R."/>
            <person name="Hittinger C.T."/>
            <person name="Goker M."/>
            <person name="Salamov A."/>
            <person name="Wisecaver J."/>
            <person name="Long T.M."/>
            <person name="Aerts A.L."/>
            <person name="Barry K."/>
            <person name="Choi C."/>
            <person name="Clum A."/>
            <person name="Coughlan A.Y."/>
            <person name="Deshpande S."/>
            <person name="Douglass A.P."/>
            <person name="Hanson S.J."/>
            <person name="Klenk H.-P."/>
            <person name="Labutti K."/>
            <person name="Lapidus A."/>
            <person name="Lindquist E."/>
            <person name="Lipzen A."/>
            <person name="Meier-Kolthoff J.P."/>
            <person name="Ohm R.A."/>
            <person name="Otillar R.P."/>
            <person name="Pangilinan J."/>
            <person name="Peng Y."/>
            <person name="Rokas A."/>
            <person name="Rosa C.A."/>
            <person name="Scheuner C."/>
            <person name="Sibirny A.A."/>
            <person name="Slot J.C."/>
            <person name="Stielow J.B."/>
            <person name="Sun H."/>
            <person name="Kurtzman C.P."/>
            <person name="Blackwell M."/>
            <person name="Grigoriev I.V."/>
            <person name="Jeffries T.W."/>
        </authorList>
    </citation>
    <scope>NUCLEOTIDE SEQUENCE [LARGE SCALE GENOMIC DNA]</scope>
    <source>
        <strain evidence="2">NRRL Y-17324</strain>
    </source>
</reference>
<dbReference type="OrthoDB" id="4064682at2759"/>
<gene>
    <name evidence="1" type="ORF">CANTADRAFT_71918</name>
</gene>
<dbReference type="Gene3D" id="6.10.250.2790">
    <property type="match status" value="1"/>
</dbReference>
<keyword evidence="2" id="KW-1185">Reference proteome</keyword>
<organism evidence="1 2">
    <name type="scientific">Suhomyces tanzawaensis NRRL Y-17324</name>
    <dbReference type="NCBI Taxonomy" id="984487"/>
    <lineage>
        <taxon>Eukaryota</taxon>
        <taxon>Fungi</taxon>
        <taxon>Dikarya</taxon>
        <taxon>Ascomycota</taxon>
        <taxon>Saccharomycotina</taxon>
        <taxon>Pichiomycetes</taxon>
        <taxon>Debaryomycetaceae</taxon>
        <taxon>Suhomyces</taxon>
    </lineage>
</organism>
<dbReference type="Proteomes" id="UP000094285">
    <property type="component" value="Unassembled WGS sequence"/>
</dbReference>
<sequence>MTETTPPDHLAMFFDNEYDPEAYVDTLFQMSTTTRPTLHHQNRGLGDLSNQISGLITHLDFYTNELSRNLREKLDTLKTNTNNLVGEHEVSTNSTTRLQYYVNVLNNAILSLQTELSLVVSEMNSEAKDDDSSVENLRLLKLVKANLTQVLSIFEFVNNTVLASTNGTPNDSLTVEQFEGLLNEFHASTKKLADLPNPKPILDLIDKLIEIGNLFNNLNKFRPLYKQFLTRITAEREAYKEGK</sequence>